<keyword evidence="3" id="KW-1185">Reference proteome</keyword>
<dbReference type="Proteomes" id="UP001596012">
    <property type="component" value="Unassembled WGS sequence"/>
</dbReference>
<evidence type="ECO:0008006" key="4">
    <source>
        <dbReference type="Google" id="ProtNLM"/>
    </source>
</evidence>
<protein>
    <recommendedName>
        <fullName evidence="4">Lipoprotein</fullName>
    </recommendedName>
</protein>
<accession>A0ABV8YG86</accession>
<gene>
    <name evidence="2" type="ORF">ACFPH6_03970</name>
</gene>
<organism evidence="2 3">
    <name type="scientific">Streptomyces xiangluensis</name>
    <dbReference type="NCBI Taxonomy" id="2665720"/>
    <lineage>
        <taxon>Bacteria</taxon>
        <taxon>Bacillati</taxon>
        <taxon>Actinomycetota</taxon>
        <taxon>Actinomycetes</taxon>
        <taxon>Kitasatosporales</taxon>
        <taxon>Streptomycetaceae</taxon>
        <taxon>Streptomyces</taxon>
    </lineage>
</organism>
<keyword evidence="1" id="KW-0732">Signal</keyword>
<dbReference type="EMBL" id="JBHSFG010000009">
    <property type="protein sequence ID" value="MFC4463749.1"/>
    <property type="molecule type" value="Genomic_DNA"/>
</dbReference>
<dbReference type="RefSeq" id="WP_386337279.1">
    <property type="nucleotide sequence ID" value="NZ_JBHSFG010000009.1"/>
</dbReference>
<proteinExistence type="predicted"/>
<reference evidence="3" key="1">
    <citation type="journal article" date="2019" name="Int. J. Syst. Evol. Microbiol.">
        <title>The Global Catalogue of Microorganisms (GCM) 10K type strain sequencing project: providing services to taxonomists for standard genome sequencing and annotation.</title>
        <authorList>
            <consortium name="The Broad Institute Genomics Platform"/>
            <consortium name="The Broad Institute Genome Sequencing Center for Infectious Disease"/>
            <person name="Wu L."/>
            <person name="Ma J."/>
        </authorList>
    </citation>
    <scope>NUCLEOTIDE SEQUENCE [LARGE SCALE GENOMIC DNA]</scope>
    <source>
        <strain evidence="3">DT43</strain>
    </source>
</reference>
<feature type="chain" id="PRO_5045220106" description="Lipoprotein" evidence="1">
    <location>
        <begin position="23"/>
        <end position="189"/>
    </location>
</feature>
<name>A0ABV8YG86_9ACTN</name>
<sequence length="189" mass="19204">MRQIIRASALAAVICLGLTACSGSDDKSNPQPRPRTALKFGQTADTAGVGGKGTVQITPDTVVYVGKAGAETRDHGLFAVVRVEAGNRSKSPVTTTVGKGGFQWKTPDGNTVKAGNSKGAGSIAAVGFSEGGPDISPETYQVDTVAFDITAAEKGGTLIYVDGDGVAFRWKIPSTSAGSTATALKSALQ</sequence>
<comment type="caution">
    <text evidence="2">The sequence shown here is derived from an EMBL/GenBank/DDBJ whole genome shotgun (WGS) entry which is preliminary data.</text>
</comment>
<feature type="signal peptide" evidence="1">
    <location>
        <begin position="1"/>
        <end position="22"/>
    </location>
</feature>
<evidence type="ECO:0000313" key="2">
    <source>
        <dbReference type="EMBL" id="MFC4463749.1"/>
    </source>
</evidence>
<evidence type="ECO:0000313" key="3">
    <source>
        <dbReference type="Proteomes" id="UP001596012"/>
    </source>
</evidence>
<evidence type="ECO:0000256" key="1">
    <source>
        <dbReference type="SAM" id="SignalP"/>
    </source>
</evidence>
<dbReference type="PROSITE" id="PS51257">
    <property type="entry name" value="PROKAR_LIPOPROTEIN"/>
    <property type="match status" value="1"/>
</dbReference>